<evidence type="ECO:0000313" key="3">
    <source>
        <dbReference type="Proteomes" id="UP001175211"/>
    </source>
</evidence>
<dbReference type="GeneID" id="85365959"/>
<keyword evidence="1" id="KW-0175">Coiled coil</keyword>
<dbReference type="AlphaFoldDB" id="A0AA39N4Y0"/>
<reference evidence="2" key="1">
    <citation type="submission" date="2023-06" db="EMBL/GenBank/DDBJ databases">
        <authorList>
            <consortium name="Lawrence Berkeley National Laboratory"/>
            <person name="Ahrendt S."/>
            <person name="Sahu N."/>
            <person name="Indic B."/>
            <person name="Wong-Bajracharya J."/>
            <person name="Merenyi Z."/>
            <person name="Ke H.-M."/>
            <person name="Monk M."/>
            <person name="Kocsube S."/>
            <person name="Drula E."/>
            <person name="Lipzen A."/>
            <person name="Balint B."/>
            <person name="Henrissat B."/>
            <person name="Andreopoulos B."/>
            <person name="Martin F.M."/>
            <person name="Harder C.B."/>
            <person name="Rigling D."/>
            <person name="Ford K.L."/>
            <person name="Foster G.D."/>
            <person name="Pangilinan J."/>
            <person name="Papanicolaou A."/>
            <person name="Barry K."/>
            <person name="LaButti K."/>
            <person name="Viragh M."/>
            <person name="Koriabine M."/>
            <person name="Yan M."/>
            <person name="Riley R."/>
            <person name="Champramary S."/>
            <person name="Plett K.L."/>
            <person name="Tsai I.J."/>
            <person name="Slot J."/>
            <person name="Sipos G."/>
            <person name="Plett J."/>
            <person name="Nagy L.G."/>
            <person name="Grigoriev I.V."/>
        </authorList>
    </citation>
    <scope>NUCLEOTIDE SEQUENCE</scope>
    <source>
        <strain evidence="2">CCBAS 213</strain>
    </source>
</reference>
<evidence type="ECO:0008006" key="4">
    <source>
        <dbReference type="Google" id="ProtNLM"/>
    </source>
</evidence>
<dbReference type="RefSeq" id="XP_060329920.1">
    <property type="nucleotide sequence ID" value="XM_060482411.1"/>
</dbReference>
<dbReference type="SUPFAM" id="SSF52047">
    <property type="entry name" value="RNI-like"/>
    <property type="match status" value="1"/>
</dbReference>
<dbReference type="Proteomes" id="UP001175211">
    <property type="component" value="Unassembled WGS sequence"/>
</dbReference>
<evidence type="ECO:0000256" key="1">
    <source>
        <dbReference type="SAM" id="Coils"/>
    </source>
</evidence>
<name>A0AA39N4Y0_ARMTA</name>
<dbReference type="InterPro" id="IPR032675">
    <property type="entry name" value="LRR_dom_sf"/>
</dbReference>
<dbReference type="EMBL" id="JAUEPS010000021">
    <property type="protein sequence ID" value="KAK0457608.1"/>
    <property type="molecule type" value="Genomic_DNA"/>
</dbReference>
<proteinExistence type="predicted"/>
<keyword evidence="3" id="KW-1185">Reference proteome</keyword>
<dbReference type="Gene3D" id="3.80.10.10">
    <property type="entry name" value="Ribonuclease Inhibitor"/>
    <property type="match status" value="1"/>
</dbReference>
<comment type="caution">
    <text evidence="2">The sequence shown here is derived from an EMBL/GenBank/DDBJ whole genome shotgun (WGS) entry which is preliminary data.</text>
</comment>
<sequence length="546" mass="61160">MSSTTTDLPHTCPICGCSMKTTFSRHERSPLISELLRCNDPSSDVDLSDFQNTVRSGPRCLADLDEKIAQAKEHLKTLIRQRSVLETNIDDARTLSSPIRRIPSDVVRAIVLETIPSSYEVMNSTVQRNSLDNSESPWTLAQVSHRWRLAIVKAPEVWSSMSLVINHDEKTPLVARQMFMTGVRLERSHRFPLTVSLSSCADVDISNHPLIFLISSRCSSIRNLRIDTSLISYPAFSWWRGRLDQLCHLAFTTPFPLSSGPLSSGGEESVIDAFEYAPKLKTVTMRACDRFHFSFRFPWTQIVHLSLSIFDGNDIGTLRQLKNLNSLHIAYEMSGLAVPAGHRPILISTLTSLTLTDLYVRAGPLPWPWHSRPRNVQIFSLLSIPNLTYLRLVSYGEFNMFPTIPALNAITTLKLEFGGTAMSSMSADSDNEDILPELLTLLKSVSDLQHLIISSSSTTPSPYVVSPLVSLLVRMSLPHLRTLDLRGAVITCNHARFVEMIKDRSRHPEMDQMETLYLHSPLTLGAVHARMLQNLIDGGLKVVYGE</sequence>
<gene>
    <name evidence="2" type="ORF">EV420DRAFT_504421</name>
</gene>
<protein>
    <recommendedName>
        <fullName evidence="4">F-box domain-containing protein</fullName>
    </recommendedName>
</protein>
<organism evidence="2 3">
    <name type="scientific">Armillaria tabescens</name>
    <name type="common">Ringless honey mushroom</name>
    <name type="synonym">Agaricus tabescens</name>
    <dbReference type="NCBI Taxonomy" id="1929756"/>
    <lineage>
        <taxon>Eukaryota</taxon>
        <taxon>Fungi</taxon>
        <taxon>Dikarya</taxon>
        <taxon>Basidiomycota</taxon>
        <taxon>Agaricomycotina</taxon>
        <taxon>Agaricomycetes</taxon>
        <taxon>Agaricomycetidae</taxon>
        <taxon>Agaricales</taxon>
        <taxon>Marasmiineae</taxon>
        <taxon>Physalacriaceae</taxon>
        <taxon>Desarmillaria</taxon>
    </lineage>
</organism>
<accession>A0AA39N4Y0</accession>
<feature type="coiled-coil region" evidence="1">
    <location>
        <begin position="61"/>
        <end position="88"/>
    </location>
</feature>
<evidence type="ECO:0000313" key="2">
    <source>
        <dbReference type="EMBL" id="KAK0457608.1"/>
    </source>
</evidence>